<dbReference type="InterPro" id="IPR046465">
    <property type="entry name" value="BORCS6_C"/>
</dbReference>
<feature type="domain" description="BLOC-1-related complex subunit 6 C-terminal helix" evidence="1">
    <location>
        <begin position="90"/>
        <end position="187"/>
    </location>
</feature>
<dbReference type="OrthoDB" id="21270at2759"/>
<reference evidence="2" key="1">
    <citation type="submission" date="2007-07" db="EMBL/GenBank/DDBJ databases">
        <title>PCAP assembly of the Caenorhabditis remanei genome.</title>
        <authorList>
            <consortium name="The Caenorhabditis remanei Sequencing Consortium"/>
            <person name="Wilson R.K."/>
        </authorList>
    </citation>
    <scope>NUCLEOTIDE SEQUENCE [LARGE SCALE GENOMIC DNA]</scope>
    <source>
        <strain evidence="2">PB4641</strain>
    </source>
</reference>
<dbReference type="InParanoid" id="E3M5M4"/>
<dbReference type="AlphaFoldDB" id="E3M5M4"/>
<evidence type="ECO:0000313" key="3">
    <source>
        <dbReference type="Proteomes" id="UP000008281"/>
    </source>
</evidence>
<dbReference type="FunCoup" id="E3M5M4">
    <property type="interactions" value="8"/>
</dbReference>
<proteinExistence type="predicted"/>
<dbReference type="Pfam" id="PF10157">
    <property type="entry name" value="BORCS6"/>
    <property type="match status" value="1"/>
</dbReference>
<evidence type="ECO:0000259" key="1">
    <source>
        <dbReference type="Pfam" id="PF10157"/>
    </source>
</evidence>
<dbReference type="eggNOG" id="KOG4514">
    <property type="taxonomic scope" value="Eukaryota"/>
</dbReference>
<protein>
    <recommendedName>
        <fullName evidence="1">BLOC-1-related complex subunit 6 C-terminal helix domain-containing protein</fullName>
    </recommendedName>
</protein>
<organism evidence="3">
    <name type="scientific">Caenorhabditis remanei</name>
    <name type="common">Caenorhabditis vulgaris</name>
    <dbReference type="NCBI Taxonomy" id="31234"/>
    <lineage>
        <taxon>Eukaryota</taxon>
        <taxon>Metazoa</taxon>
        <taxon>Ecdysozoa</taxon>
        <taxon>Nematoda</taxon>
        <taxon>Chromadorea</taxon>
        <taxon>Rhabditida</taxon>
        <taxon>Rhabditina</taxon>
        <taxon>Rhabditomorpha</taxon>
        <taxon>Rhabditoidea</taxon>
        <taxon>Rhabditidae</taxon>
        <taxon>Peloderinae</taxon>
        <taxon>Caenorhabditis</taxon>
    </lineage>
</organism>
<gene>
    <name evidence="2" type="ORF">CRE_11113</name>
</gene>
<dbReference type="STRING" id="31234.E3M5M4"/>
<dbReference type="PANTHER" id="PTHR13440:SF7">
    <property type="entry name" value="BLOC-1 RELATED COMPLEX SUBUNIT 6"/>
    <property type="match status" value="1"/>
</dbReference>
<dbReference type="GO" id="GO:0032418">
    <property type="term" value="P:lysosome localization"/>
    <property type="evidence" value="ECO:0007669"/>
    <property type="project" value="TreeGrafter"/>
</dbReference>
<name>E3M5M4_CAERE</name>
<dbReference type="Proteomes" id="UP000008281">
    <property type="component" value="Unassembled WGS sequence"/>
</dbReference>
<keyword evidence="3" id="KW-1185">Reference proteome</keyword>
<sequence>MQKLSSSSYQKSLIDRFTNPQLPFLFSSSPKIFHFIFESFRMSTSTESPDTPTTSQPLLPKQTSFVVNDLEERIRESARIASPKRAPSLPDPRILSDLETHTKEIVGNIDTMLRDMRGSLHGMSDLTLESLQCYNSGVEKACDAADSNVKSTYAMLAKVEEVNQSMGNVQKLAGQIKEMRRLVELFETLFHGSLK</sequence>
<dbReference type="HOGENOM" id="CLU_081385_2_0_1"/>
<dbReference type="EMBL" id="DS268425">
    <property type="protein sequence ID" value="EFO92255.1"/>
    <property type="molecule type" value="Genomic_DNA"/>
</dbReference>
<evidence type="ECO:0000313" key="2">
    <source>
        <dbReference type="EMBL" id="EFO92255.1"/>
    </source>
</evidence>
<accession>E3M5M4</accession>
<dbReference type="OMA" id="EIFEAVC"/>
<dbReference type="InterPro" id="IPR019314">
    <property type="entry name" value="BORCS6"/>
</dbReference>
<dbReference type="PANTHER" id="PTHR13440">
    <property type="entry name" value="BLOC-1 RELATED COMPLEX SUBUNIT 6"/>
    <property type="match status" value="1"/>
</dbReference>
<dbReference type="GO" id="GO:0099078">
    <property type="term" value="C:BORC complex"/>
    <property type="evidence" value="ECO:0007669"/>
    <property type="project" value="TreeGrafter"/>
</dbReference>